<dbReference type="EMBL" id="FNZK01000014">
    <property type="protein sequence ID" value="SEJ69473.1"/>
    <property type="molecule type" value="Genomic_DNA"/>
</dbReference>
<proteinExistence type="inferred from homology"/>
<dbReference type="RefSeq" id="WP_091832715.1">
    <property type="nucleotide sequence ID" value="NZ_FNZK01000014.1"/>
</dbReference>
<feature type="signal peptide" evidence="5">
    <location>
        <begin position="1"/>
        <end position="24"/>
    </location>
</feature>
<evidence type="ECO:0000256" key="1">
    <source>
        <dbReference type="ARBA" id="ARBA00008834"/>
    </source>
</evidence>
<dbReference type="PANTHER" id="PTHR31339">
    <property type="entry name" value="PECTIN LYASE-RELATED"/>
    <property type="match status" value="1"/>
</dbReference>
<keyword evidence="2 4" id="KW-0378">Hydrolase</keyword>
<dbReference type="Gene3D" id="2.60.40.10">
    <property type="entry name" value="Immunoglobulins"/>
    <property type="match status" value="1"/>
</dbReference>
<dbReference type="InterPro" id="IPR003961">
    <property type="entry name" value="FN3_dom"/>
</dbReference>
<comment type="similarity">
    <text evidence="1 4">Belongs to the glycosyl hydrolase 28 family.</text>
</comment>
<dbReference type="Gene3D" id="2.160.20.10">
    <property type="entry name" value="Single-stranded right-handed beta-helix, Pectin lyase-like"/>
    <property type="match status" value="1"/>
</dbReference>
<dbReference type="PROSITE" id="PS50853">
    <property type="entry name" value="FN3"/>
    <property type="match status" value="1"/>
</dbReference>
<dbReference type="PANTHER" id="PTHR31339:SF9">
    <property type="entry name" value="PLASMIN AND FIBRONECTIN-BINDING PROTEIN A"/>
    <property type="match status" value="1"/>
</dbReference>
<dbReference type="GO" id="GO:0004650">
    <property type="term" value="F:polygalacturonase activity"/>
    <property type="evidence" value="ECO:0007669"/>
    <property type="project" value="InterPro"/>
</dbReference>
<dbReference type="InterPro" id="IPR011050">
    <property type="entry name" value="Pectin_lyase_fold/virulence"/>
</dbReference>
<dbReference type="SMART" id="SM00060">
    <property type="entry name" value="FN3"/>
    <property type="match status" value="1"/>
</dbReference>
<evidence type="ECO:0000256" key="2">
    <source>
        <dbReference type="ARBA" id="ARBA00022801"/>
    </source>
</evidence>
<evidence type="ECO:0000313" key="7">
    <source>
        <dbReference type="EMBL" id="SEJ69473.1"/>
    </source>
</evidence>
<keyword evidence="5" id="KW-0732">Signal</keyword>
<dbReference type="InterPro" id="IPR012334">
    <property type="entry name" value="Pectin_lyas_fold"/>
</dbReference>
<evidence type="ECO:0000256" key="3">
    <source>
        <dbReference type="ARBA" id="ARBA00023295"/>
    </source>
</evidence>
<dbReference type="CDD" id="cd00063">
    <property type="entry name" value="FN3"/>
    <property type="match status" value="1"/>
</dbReference>
<dbReference type="GO" id="GO:0005975">
    <property type="term" value="P:carbohydrate metabolic process"/>
    <property type="evidence" value="ECO:0007669"/>
    <property type="project" value="InterPro"/>
</dbReference>
<dbReference type="InterPro" id="IPR013783">
    <property type="entry name" value="Ig-like_fold"/>
</dbReference>
<evidence type="ECO:0000256" key="4">
    <source>
        <dbReference type="RuleBase" id="RU361169"/>
    </source>
</evidence>
<feature type="domain" description="Fibronectin type-III" evidence="6">
    <location>
        <begin position="29"/>
        <end position="142"/>
    </location>
</feature>
<dbReference type="STRING" id="84035.SAMN05660742_1148"/>
<dbReference type="Pfam" id="PF00295">
    <property type="entry name" value="Glyco_hydro_28"/>
    <property type="match status" value="1"/>
</dbReference>
<dbReference type="AlphaFoldDB" id="A0A1H7AV32"/>
<feature type="chain" id="PRO_5011645513" evidence="5">
    <location>
        <begin position="25"/>
        <end position="581"/>
    </location>
</feature>
<protein>
    <submittedName>
        <fullName evidence="7">Exo-poly-alpha-galacturonosidase</fullName>
    </submittedName>
</protein>
<keyword evidence="3 4" id="KW-0326">Glycosidase</keyword>
<dbReference type="Proteomes" id="UP000199662">
    <property type="component" value="Unassembled WGS sequence"/>
</dbReference>
<name>A0A1H7AV32_9FIRM</name>
<dbReference type="InterPro" id="IPR006626">
    <property type="entry name" value="PbH1"/>
</dbReference>
<dbReference type="SUPFAM" id="SSF51126">
    <property type="entry name" value="Pectin lyase-like"/>
    <property type="match status" value="1"/>
</dbReference>
<dbReference type="SMART" id="SM00710">
    <property type="entry name" value="PbH1"/>
    <property type="match status" value="6"/>
</dbReference>
<reference evidence="7 8" key="1">
    <citation type="submission" date="2016-10" db="EMBL/GenBank/DDBJ databases">
        <authorList>
            <person name="de Groot N.N."/>
        </authorList>
    </citation>
    <scope>NUCLEOTIDE SEQUENCE [LARGE SCALE GENOMIC DNA]</scope>
    <source>
        <strain evidence="7 8">DSM 2179</strain>
    </source>
</reference>
<evidence type="ECO:0000256" key="5">
    <source>
        <dbReference type="SAM" id="SignalP"/>
    </source>
</evidence>
<accession>A0A1H7AV32</accession>
<sequence length="581" mass="63745">MKKYVRQIVLIMVLGLLMSSVTFAASLAVPQNLKVPALAVDEQSIILVWEKTEDQTAIVDYHIYMNNKLLGNVQSDKSSAAKPSIDKFYTENAKAQAILKHSYIVTGLKPATEYKFTVRAVDAKGTESADSNIVKQKTTAVPTIFNIESYGAVGDGTTLNTKAIQKTIDACTPGAKVLVPAGVFKTGGIWLKSNMTLEVTKGATLLGSENAQDYTYHYKLYPYSSDERFFALINAGPTSKEPVVEKIRIVGEGTIDGNGWKKNADQTAYLYAKNKTDKAGVMDPNHVLNIGILAKAQVEALMKDGQTFKSSYPRRSSLILLRGVKQVYYGGIHVINPANHTLVNVKCDDVTINDVTFRTFDCNNGDGIEFTHGNGLTVINNYFDTGDDCVNFAAGLGSLGQKDPSTKNIWIFNNYFNHGHGAVVTGSHTAAWIENILAEDNVIENTDIGFRAKTAPQIGGGARNIIFRDNAMKNIRLQAFIFTSGYSDPNAVVEYPKAKTPGQFKNIRIENCTIDGAGGAAIEVQGLENAFHENLIFSNLLFKNTKPMQLNYLKNASFENIVFEETKPIKNDKKKKIEAEK</sequence>
<organism evidence="7 8">
    <name type="scientific">Propionispira arboris</name>
    <dbReference type="NCBI Taxonomy" id="84035"/>
    <lineage>
        <taxon>Bacteria</taxon>
        <taxon>Bacillati</taxon>
        <taxon>Bacillota</taxon>
        <taxon>Negativicutes</taxon>
        <taxon>Selenomonadales</taxon>
        <taxon>Selenomonadaceae</taxon>
        <taxon>Propionispira</taxon>
    </lineage>
</organism>
<keyword evidence="8" id="KW-1185">Reference proteome</keyword>
<dbReference type="InterPro" id="IPR051801">
    <property type="entry name" value="GH28_Enzymes"/>
</dbReference>
<gene>
    <name evidence="7" type="ORF">SAMN05660742_1148</name>
</gene>
<dbReference type="InterPro" id="IPR036116">
    <property type="entry name" value="FN3_sf"/>
</dbReference>
<evidence type="ECO:0000313" key="8">
    <source>
        <dbReference type="Proteomes" id="UP000199662"/>
    </source>
</evidence>
<dbReference type="Pfam" id="PF00041">
    <property type="entry name" value="fn3"/>
    <property type="match status" value="1"/>
</dbReference>
<evidence type="ECO:0000259" key="6">
    <source>
        <dbReference type="PROSITE" id="PS50853"/>
    </source>
</evidence>
<dbReference type="SUPFAM" id="SSF49265">
    <property type="entry name" value="Fibronectin type III"/>
    <property type="match status" value="1"/>
</dbReference>
<dbReference type="InterPro" id="IPR000743">
    <property type="entry name" value="Glyco_hydro_28"/>
</dbReference>